<proteinExistence type="predicted"/>
<gene>
    <name evidence="2" type="ORF">DQG23_12350</name>
</gene>
<dbReference type="OrthoDB" id="2646397at2"/>
<sequence length="75" mass="8588">MLTIAAVFAGLGFFEWRYLQKNNRKGRTMRLVMGTAIFLFLCLEILYAAREHWTIVTLIETIFGPLQHAVSANRG</sequence>
<organism evidence="2 3">
    <name type="scientific">Paenibacillus contaminans</name>
    <dbReference type="NCBI Taxonomy" id="450362"/>
    <lineage>
        <taxon>Bacteria</taxon>
        <taxon>Bacillati</taxon>
        <taxon>Bacillota</taxon>
        <taxon>Bacilli</taxon>
        <taxon>Bacillales</taxon>
        <taxon>Paenibacillaceae</taxon>
        <taxon>Paenibacillus</taxon>
    </lineage>
</organism>
<evidence type="ECO:0000313" key="3">
    <source>
        <dbReference type="Proteomes" id="UP000250369"/>
    </source>
</evidence>
<comment type="caution">
    <text evidence="2">The sequence shown here is derived from an EMBL/GenBank/DDBJ whole genome shotgun (WGS) entry which is preliminary data.</text>
</comment>
<name>A0A329MSE2_9BACL</name>
<feature type="transmembrane region" description="Helical" evidence="1">
    <location>
        <begin position="31"/>
        <end position="49"/>
    </location>
</feature>
<keyword evidence="3" id="KW-1185">Reference proteome</keyword>
<protein>
    <submittedName>
        <fullName evidence="2">Uncharacterized protein</fullName>
    </submittedName>
</protein>
<evidence type="ECO:0000256" key="1">
    <source>
        <dbReference type="SAM" id="Phobius"/>
    </source>
</evidence>
<reference evidence="2 3" key="1">
    <citation type="journal article" date="2009" name="Int. J. Syst. Evol. Microbiol.">
        <title>Paenibacillus contaminans sp. nov., isolated from a contaminated laboratory plate.</title>
        <authorList>
            <person name="Chou J.H."/>
            <person name="Lee J.H."/>
            <person name="Lin M.C."/>
            <person name="Chang P.S."/>
            <person name="Arun A.B."/>
            <person name="Young C.C."/>
            <person name="Chen W.M."/>
        </authorList>
    </citation>
    <scope>NUCLEOTIDE SEQUENCE [LARGE SCALE GENOMIC DNA]</scope>
    <source>
        <strain evidence="2 3">CKOBP-6</strain>
    </source>
</reference>
<dbReference type="AlphaFoldDB" id="A0A329MSE2"/>
<dbReference type="Proteomes" id="UP000250369">
    <property type="component" value="Unassembled WGS sequence"/>
</dbReference>
<keyword evidence="1" id="KW-0472">Membrane</keyword>
<dbReference type="EMBL" id="QMFB01000006">
    <property type="protein sequence ID" value="RAV20877.1"/>
    <property type="molecule type" value="Genomic_DNA"/>
</dbReference>
<keyword evidence="1" id="KW-0812">Transmembrane</keyword>
<dbReference type="RefSeq" id="WP_113031156.1">
    <property type="nucleotide sequence ID" value="NZ_QMFB01000006.1"/>
</dbReference>
<evidence type="ECO:0000313" key="2">
    <source>
        <dbReference type="EMBL" id="RAV20877.1"/>
    </source>
</evidence>
<accession>A0A329MSE2</accession>
<keyword evidence="1" id="KW-1133">Transmembrane helix</keyword>